<evidence type="ECO:0000256" key="1">
    <source>
        <dbReference type="ARBA" id="ARBA00004123"/>
    </source>
</evidence>
<dbReference type="InterPro" id="IPR031053">
    <property type="entry name" value="ALC1"/>
</dbReference>
<organism evidence="11 12">
    <name type="scientific">Ceratopteris richardii</name>
    <name type="common">Triangle waterfern</name>
    <dbReference type="NCBI Taxonomy" id="49495"/>
    <lineage>
        <taxon>Eukaryota</taxon>
        <taxon>Viridiplantae</taxon>
        <taxon>Streptophyta</taxon>
        <taxon>Embryophyta</taxon>
        <taxon>Tracheophyta</taxon>
        <taxon>Polypodiopsida</taxon>
        <taxon>Polypodiidae</taxon>
        <taxon>Polypodiales</taxon>
        <taxon>Pteridineae</taxon>
        <taxon>Pteridaceae</taxon>
        <taxon>Parkerioideae</taxon>
        <taxon>Ceratopteris</taxon>
    </lineage>
</organism>
<keyword evidence="6" id="KW-0067">ATP-binding</keyword>
<evidence type="ECO:0000256" key="8">
    <source>
        <dbReference type="SAM" id="MobiDB-lite"/>
    </source>
</evidence>
<dbReference type="CDD" id="cd18793">
    <property type="entry name" value="SF2_C_SNF"/>
    <property type="match status" value="1"/>
</dbReference>
<comment type="caution">
    <text evidence="11">The sequence shown here is derived from an EMBL/GenBank/DDBJ whole genome shotgun (WGS) entry which is preliminary data.</text>
</comment>
<comment type="subcellular location">
    <subcellularLocation>
        <location evidence="1">Nucleus</location>
    </subcellularLocation>
</comment>
<keyword evidence="12" id="KW-1185">Reference proteome</keyword>
<dbReference type="InterPro" id="IPR038718">
    <property type="entry name" value="SNF2-like_sf"/>
</dbReference>
<accession>A0A8T2UFD0</accession>
<evidence type="ECO:0000259" key="9">
    <source>
        <dbReference type="PROSITE" id="PS51192"/>
    </source>
</evidence>
<dbReference type="AlphaFoldDB" id="A0A8T2UFD0"/>
<evidence type="ECO:0000313" key="11">
    <source>
        <dbReference type="EMBL" id="KAH7434172.1"/>
    </source>
</evidence>
<dbReference type="GO" id="GO:0006338">
    <property type="term" value="P:chromatin remodeling"/>
    <property type="evidence" value="ECO:0007669"/>
    <property type="project" value="InterPro"/>
</dbReference>
<dbReference type="SUPFAM" id="SSF52949">
    <property type="entry name" value="Macro domain-like"/>
    <property type="match status" value="1"/>
</dbReference>
<dbReference type="GO" id="GO:0005524">
    <property type="term" value="F:ATP binding"/>
    <property type="evidence" value="ECO:0007669"/>
    <property type="project" value="UniProtKB-KW"/>
</dbReference>
<keyword evidence="4" id="KW-0547">Nucleotide-binding</keyword>
<dbReference type="InterPro" id="IPR043472">
    <property type="entry name" value="Macro_dom-like"/>
</dbReference>
<dbReference type="Gene3D" id="3.40.220.10">
    <property type="entry name" value="Leucine Aminopeptidase, subunit E, domain 1"/>
    <property type="match status" value="1"/>
</dbReference>
<feature type="compositionally biased region" description="Basic and acidic residues" evidence="8">
    <location>
        <begin position="607"/>
        <end position="617"/>
    </location>
</feature>
<dbReference type="InterPro" id="IPR049730">
    <property type="entry name" value="SNF2/RAD54-like_C"/>
</dbReference>
<dbReference type="InterPro" id="IPR014001">
    <property type="entry name" value="Helicase_ATP-bd"/>
</dbReference>
<keyword evidence="7" id="KW-0539">Nucleus</keyword>
<dbReference type="Pfam" id="PF00176">
    <property type="entry name" value="SNF2-rel_dom"/>
    <property type="match status" value="1"/>
</dbReference>
<dbReference type="PROSITE" id="PS51192">
    <property type="entry name" value="HELICASE_ATP_BIND_1"/>
    <property type="match status" value="1"/>
</dbReference>
<dbReference type="OrthoDB" id="5857104at2759"/>
<sequence>MGLGKTLQAIALLCYLKFERNISGPFLVLCPLSVIDGWSSEFRQHASKLRVLQYIGSKEERAVFSKGICDFVNSQSSISWEDPVLPFDVLLTTYDLAMIDVGFLSRFCWRYGIIDEAQRLKNFSAVLYRTLENNYMMPRRLLLTGTPIQNNLSELWALLHFCMPQVYNSLEDFLKAFPLTDTHVPIKEHDADVDVLKVILNVFMLRRTKSALVQSKSLELPSLAEVTIMAKLVPLQKQVYLSVLKRELPKVLKEHGILSRVSLQNIVVQLRKACSHPYLFDGVEPEPFEEGEHLIKASGKLMVLDSILENLYNEKHRVLIYAQMTRTLDILQDYLVFRGYLYERLDGSVRAEERFVAARKFCAKSIISEVKEGSVGEMPFVFLLTTRAGGIGLNLTAADTVIFFEQDWNPQADKQALQRAHRMGQINPVLAINLVTEDTIEEVILSGAKKKLKLTNDIIGDIKFDPNDDPLYEVKHSELQSMIVFGLDKLHSSTTEAFTEDEVMPQLEQLVKGALEQRNKIDSDDLINEKYVSDTELEENLYFFEGQDFTPKKRKDVEKTEIQEPASRALKSWIEKLGHVPSNQEITGRRGKKHSLDNASTAESAEEDRAAKQQKAELRKHQKWENLGYRSLAVQDPGEIAAHMQTQSDEAKVHFVFGDCTEPSLDTNESAVIFSVVDDSGIWGHGGMFSALNRLSSDIQEAYEAAHTAGDLHVGDLHLIPMHERCKNRFWIALGIAQSYDRRRKTPRSDISIQALDVCLRKATSSAAAISASIHMPRISSHAGQDSQEWYAIERILRKYASQSGVHVYVYYYKRSNNGD</sequence>
<dbReference type="SMART" id="SM00490">
    <property type="entry name" value="HELICc"/>
    <property type="match status" value="1"/>
</dbReference>
<dbReference type="SUPFAM" id="SSF52540">
    <property type="entry name" value="P-loop containing nucleoside triphosphate hydrolases"/>
    <property type="match status" value="2"/>
</dbReference>
<dbReference type="PROSITE" id="PS51194">
    <property type="entry name" value="HELICASE_CTER"/>
    <property type="match status" value="1"/>
</dbReference>
<feature type="domain" description="Helicase ATP-binding" evidence="9">
    <location>
        <begin position="1"/>
        <end position="165"/>
    </location>
</feature>
<reference evidence="11" key="1">
    <citation type="submission" date="2021-08" db="EMBL/GenBank/DDBJ databases">
        <title>WGS assembly of Ceratopteris richardii.</title>
        <authorList>
            <person name="Marchant D.B."/>
            <person name="Chen G."/>
            <person name="Jenkins J."/>
            <person name="Shu S."/>
            <person name="Leebens-Mack J."/>
            <person name="Grimwood J."/>
            <person name="Schmutz J."/>
            <person name="Soltis P."/>
            <person name="Soltis D."/>
            <person name="Chen Z.-H."/>
        </authorList>
    </citation>
    <scope>NUCLEOTIDE SEQUENCE</scope>
    <source>
        <strain evidence="11">Whitten #5841</strain>
        <tissue evidence="11">Leaf</tissue>
    </source>
</reference>
<feature type="region of interest" description="Disordered" evidence="8">
    <location>
        <begin position="581"/>
        <end position="617"/>
    </location>
</feature>
<dbReference type="GO" id="GO:0016787">
    <property type="term" value="F:hydrolase activity"/>
    <property type="evidence" value="ECO:0007669"/>
    <property type="project" value="UniProtKB-KW"/>
</dbReference>
<dbReference type="GO" id="GO:0006281">
    <property type="term" value="P:DNA repair"/>
    <property type="evidence" value="ECO:0007669"/>
    <property type="project" value="InterPro"/>
</dbReference>
<dbReference type="Pfam" id="PF00271">
    <property type="entry name" value="Helicase_C"/>
    <property type="match status" value="1"/>
</dbReference>
<dbReference type="InterPro" id="IPR027417">
    <property type="entry name" value="P-loop_NTPase"/>
</dbReference>
<dbReference type="InterPro" id="IPR000330">
    <property type="entry name" value="SNF2_N"/>
</dbReference>
<evidence type="ECO:0000256" key="6">
    <source>
        <dbReference type="ARBA" id="ARBA00022840"/>
    </source>
</evidence>
<evidence type="ECO:0000256" key="4">
    <source>
        <dbReference type="ARBA" id="ARBA00022741"/>
    </source>
</evidence>
<dbReference type="EMBL" id="CM035411">
    <property type="protein sequence ID" value="KAH7434173.1"/>
    <property type="molecule type" value="Genomic_DNA"/>
</dbReference>
<dbReference type="InterPro" id="IPR001650">
    <property type="entry name" value="Helicase_C-like"/>
</dbReference>
<dbReference type="PANTHER" id="PTHR47157">
    <property type="entry name" value="CHROMODOMAIN-HELICASE-DNA-BINDING PROTEIN 1-LIKE"/>
    <property type="match status" value="1"/>
</dbReference>
<protein>
    <submittedName>
        <fullName evidence="11">Uncharacterized protein</fullName>
    </submittedName>
</protein>
<evidence type="ECO:0000256" key="3">
    <source>
        <dbReference type="ARBA" id="ARBA00022528"/>
    </source>
</evidence>
<comment type="similarity">
    <text evidence="2">Belongs to the SNF2/RAD54 helicase family.</text>
</comment>
<dbReference type="GO" id="GO:0005634">
    <property type="term" value="C:nucleus"/>
    <property type="evidence" value="ECO:0007669"/>
    <property type="project" value="UniProtKB-SubCell"/>
</dbReference>
<dbReference type="GO" id="GO:0003678">
    <property type="term" value="F:DNA helicase activity"/>
    <property type="evidence" value="ECO:0007669"/>
    <property type="project" value="InterPro"/>
</dbReference>
<evidence type="ECO:0000256" key="2">
    <source>
        <dbReference type="ARBA" id="ARBA00007025"/>
    </source>
</evidence>
<dbReference type="Gene3D" id="3.40.50.10810">
    <property type="entry name" value="Tandem AAA-ATPase domain"/>
    <property type="match status" value="1"/>
</dbReference>
<keyword evidence="3" id="KW-0934">Plastid</keyword>
<feature type="domain" description="Helicase C-terminal" evidence="10">
    <location>
        <begin position="303"/>
        <end position="470"/>
    </location>
</feature>
<dbReference type="Gene3D" id="3.40.50.300">
    <property type="entry name" value="P-loop containing nucleotide triphosphate hydrolases"/>
    <property type="match status" value="1"/>
</dbReference>
<keyword evidence="5" id="KW-0378">Hydrolase</keyword>
<proteinExistence type="inferred from homology"/>
<name>A0A8T2UFD0_CERRI</name>
<keyword evidence="3" id="KW-0150">Chloroplast</keyword>
<evidence type="ECO:0000256" key="5">
    <source>
        <dbReference type="ARBA" id="ARBA00022801"/>
    </source>
</evidence>
<dbReference type="FunFam" id="3.40.50.300:FF:001488">
    <property type="entry name" value="Putative helicase CHR10"/>
    <property type="match status" value="1"/>
</dbReference>
<dbReference type="Proteomes" id="UP000825935">
    <property type="component" value="Chromosome 6"/>
</dbReference>
<gene>
    <name evidence="11" type="ORF">KP509_06G004000</name>
</gene>
<evidence type="ECO:0000256" key="7">
    <source>
        <dbReference type="ARBA" id="ARBA00023242"/>
    </source>
</evidence>
<dbReference type="PANTHER" id="PTHR47157:SF1">
    <property type="entry name" value="CHROMODOMAIN-HELICASE-DNA-BINDING PROTEIN 1-LIKE"/>
    <property type="match status" value="1"/>
</dbReference>
<evidence type="ECO:0000313" key="12">
    <source>
        <dbReference type="Proteomes" id="UP000825935"/>
    </source>
</evidence>
<dbReference type="SMART" id="SM00487">
    <property type="entry name" value="DEXDc"/>
    <property type="match status" value="1"/>
</dbReference>
<dbReference type="OMA" id="WQNELFR"/>
<dbReference type="EMBL" id="CM035411">
    <property type="protein sequence ID" value="KAH7434172.1"/>
    <property type="molecule type" value="Genomic_DNA"/>
</dbReference>
<evidence type="ECO:0000259" key="10">
    <source>
        <dbReference type="PROSITE" id="PS51194"/>
    </source>
</evidence>